<protein>
    <submittedName>
        <fullName evidence="2">Uncharacterized protein</fullName>
    </submittedName>
</protein>
<reference evidence="2 3" key="1">
    <citation type="journal article" date="2014" name="PLoS Genet.">
        <title>Phylogenetically driven sequencing of extremely halophilic archaea reveals strategies for static and dynamic osmo-response.</title>
        <authorList>
            <person name="Becker E.A."/>
            <person name="Seitzer P.M."/>
            <person name="Tritt A."/>
            <person name="Larsen D."/>
            <person name="Krusor M."/>
            <person name="Yao A.I."/>
            <person name="Wu D."/>
            <person name="Madern D."/>
            <person name="Eisen J.A."/>
            <person name="Darling A.E."/>
            <person name="Facciotti M.T."/>
        </authorList>
    </citation>
    <scope>NUCLEOTIDE SEQUENCE [LARGE SCALE GENOMIC DNA]</scope>
    <source>
        <strain evidence="2 3">JCM 10478</strain>
    </source>
</reference>
<dbReference type="OrthoDB" id="179234at2157"/>
<proteinExistence type="predicted"/>
<dbReference type="AlphaFoldDB" id="L9Y228"/>
<name>L9Y228_9EURY</name>
<dbReference type="Proteomes" id="UP000011632">
    <property type="component" value="Unassembled WGS sequence"/>
</dbReference>
<dbReference type="STRING" id="1227496.C489_09055"/>
<evidence type="ECO:0000313" key="2">
    <source>
        <dbReference type="EMBL" id="ELY68139.1"/>
    </source>
</evidence>
<dbReference type="EMBL" id="AOID01000026">
    <property type="protein sequence ID" value="ELY68139.1"/>
    <property type="molecule type" value="Genomic_DNA"/>
</dbReference>
<evidence type="ECO:0000313" key="3">
    <source>
        <dbReference type="Proteomes" id="UP000011632"/>
    </source>
</evidence>
<organism evidence="2 3">
    <name type="scientific">Natrinema versiforme JCM 10478</name>
    <dbReference type="NCBI Taxonomy" id="1227496"/>
    <lineage>
        <taxon>Archaea</taxon>
        <taxon>Methanobacteriati</taxon>
        <taxon>Methanobacteriota</taxon>
        <taxon>Stenosarchaea group</taxon>
        <taxon>Halobacteria</taxon>
        <taxon>Halobacteriales</taxon>
        <taxon>Natrialbaceae</taxon>
        <taxon>Natrinema</taxon>
    </lineage>
</organism>
<keyword evidence="3" id="KW-1185">Reference proteome</keyword>
<dbReference type="RefSeq" id="WP_006430877.1">
    <property type="nucleotide sequence ID" value="NZ_AOID01000026.1"/>
</dbReference>
<comment type="caution">
    <text evidence="2">The sequence shown here is derived from an EMBL/GenBank/DDBJ whole genome shotgun (WGS) entry which is preliminary data.</text>
</comment>
<feature type="region of interest" description="Disordered" evidence="1">
    <location>
        <begin position="76"/>
        <end position="96"/>
    </location>
</feature>
<sequence>MATLTAPPTVIEDGAGTPTYTAATYPAAIAEGAGTPIRSTASRMAEIDDADPFMSSTDTHHRAGADNVAIEDVTGFDPVAEGTPTREPTSKPAMTDSQYRPIGVYIPGAYFRTIRGVVVDEKGEPITDAEWLVGRYGLPTAGRVDDEGRFEINLLRADYSNFALLVDSGKSGVDYVWYEAVSQTITTDNTDEVTLVFKESRPTNGLSVLRGVSMG</sequence>
<accession>L9Y228</accession>
<evidence type="ECO:0000256" key="1">
    <source>
        <dbReference type="SAM" id="MobiDB-lite"/>
    </source>
</evidence>
<gene>
    <name evidence="2" type="ORF">C489_09055</name>
</gene>